<gene>
    <name evidence="5" type="ORF">OKW52_23090</name>
</gene>
<dbReference type="EMBL" id="JAPDFL010000002">
    <property type="protein sequence ID" value="MCW1935063.1"/>
    <property type="molecule type" value="Genomic_DNA"/>
</dbReference>
<accession>A0ABT3H5H4</accession>
<keyword evidence="1" id="KW-0560">Oxidoreductase</keyword>
<dbReference type="SUPFAM" id="SSF51905">
    <property type="entry name" value="FAD/NAD(P)-binding domain"/>
    <property type="match status" value="1"/>
</dbReference>
<evidence type="ECO:0000313" key="6">
    <source>
        <dbReference type="Proteomes" id="UP001208938"/>
    </source>
</evidence>
<dbReference type="Proteomes" id="UP001208938">
    <property type="component" value="Unassembled WGS sequence"/>
</dbReference>
<evidence type="ECO:0000256" key="1">
    <source>
        <dbReference type="ARBA" id="ARBA00023002"/>
    </source>
</evidence>
<evidence type="ECO:0000256" key="2">
    <source>
        <dbReference type="ARBA" id="ARBA00023033"/>
    </source>
</evidence>
<dbReference type="Gene3D" id="3.50.50.60">
    <property type="entry name" value="FAD/NAD(P)-binding domain"/>
    <property type="match status" value="1"/>
</dbReference>
<feature type="transmembrane region" description="Helical" evidence="3">
    <location>
        <begin position="12"/>
        <end position="32"/>
    </location>
</feature>
<keyword evidence="3" id="KW-1133">Transmembrane helix</keyword>
<keyword evidence="6" id="KW-1185">Reference proteome</keyword>
<keyword evidence="3" id="KW-0472">Membrane</keyword>
<proteinExistence type="predicted"/>
<feature type="transmembrane region" description="Helical" evidence="3">
    <location>
        <begin position="44"/>
        <end position="64"/>
    </location>
</feature>
<comment type="caution">
    <text evidence="5">The sequence shown here is derived from an EMBL/GenBank/DDBJ whole genome shotgun (WGS) entry which is preliminary data.</text>
</comment>
<dbReference type="PANTHER" id="PTHR13789">
    <property type="entry name" value="MONOOXYGENASE"/>
    <property type="match status" value="1"/>
</dbReference>
<sequence>MTSAWRKGKRVAIVGAGPGGLSAAIAFIKAGYDVRLYERATKPKPLGGAVLLAVPVMAILRYYGIDIVNNFGSKTITHFANHKGKVRATLPFNKSVEQAMGIDGWHYGILRMNAYDKMVTVLNQLDPGALVADHALNSYEDRADDILLRFENGAEVEADLLVGADGIRSVVSRQAFGEADLFHIGLRVWLAWCEDQPGIDRNHGYIHHSRDVQASYFPMKHDGRPGFEWWVVERSDPSVPPPADTRAHLLSRLDAFPPVLRQLAETTDFKTQVFPWEIYNRASLKSWCTGRVACVGDAVHPVSPYAAYGMGMAIEDGYFLARSFKGQDLSDRAALQGACAAYEADRVDYCNHHVEFARKLGGQFHKAPRPVAAIRDFVFDNTQVLQKLIGKDYLADAERMSLSLKELHVG</sequence>
<keyword evidence="3" id="KW-0812">Transmembrane</keyword>
<dbReference type="GO" id="GO:0004497">
    <property type="term" value="F:monooxygenase activity"/>
    <property type="evidence" value="ECO:0007669"/>
    <property type="project" value="UniProtKB-KW"/>
</dbReference>
<dbReference type="InterPro" id="IPR002938">
    <property type="entry name" value="FAD-bd"/>
</dbReference>
<dbReference type="Pfam" id="PF01494">
    <property type="entry name" value="FAD_binding_3"/>
    <property type="match status" value="1"/>
</dbReference>
<protein>
    <submittedName>
        <fullName evidence="5">FAD-dependent monooxygenase</fullName>
    </submittedName>
</protein>
<evidence type="ECO:0000313" key="5">
    <source>
        <dbReference type="EMBL" id="MCW1935063.1"/>
    </source>
</evidence>
<dbReference type="PANTHER" id="PTHR13789:SF309">
    <property type="entry name" value="PUTATIVE (AFU_ORTHOLOGUE AFUA_6G14510)-RELATED"/>
    <property type="match status" value="1"/>
</dbReference>
<evidence type="ECO:0000256" key="3">
    <source>
        <dbReference type="SAM" id="Phobius"/>
    </source>
</evidence>
<dbReference type="RefSeq" id="WP_264507947.1">
    <property type="nucleotide sequence ID" value="NZ_JAPDFL010000002.1"/>
</dbReference>
<reference evidence="5 6" key="1">
    <citation type="submission" date="2022-10" db="EMBL/GenBank/DDBJ databases">
        <title>Pararhodobacter sp. nov., isolated from marine algae.</title>
        <authorList>
            <person name="Choi B.J."/>
            <person name="Kim J.M."/>
            <person name="Lee J.K."/>
            <person name="Choi D.G."/>
            <person name="Jeon C.O."/>
        </authorList>
    </citation>
    <scope>NUCLEOTIDE SEQUENCE [LARGE SCALE GENOMIC DNA]</scope>
    <source>
        <strain evidence="5 6">ZQ420</strain>
    </source>
</reference>
<dbReference type="InterPro" id="IPR050493">
    <property type="entry name" value="FAD-dep_Monooxygenase_BioMet"/>
</dbReference>
<evidence type="ECO:0000259" key="4">
    <source>
        <dbReference type="Pfam" id="PF01494"/>
    </source>
</evidence>
<feature type="domain" description="FAD-binding" evidence="4">
    <location>
        <begin position="11"/>
        <end position="324"/>
    </location>
</feature>
<keyword evidence="2 5" id="KW-0503">Monooxygenase</keyword>
<organism evidence="5 6">
    <name type="scientific">Pararhodobacter zhoushanensis</name>
    <dbReference type="NCBI Taxonomy" id="2479545"/>
    <lineage>
        <taxon>Bacteria</taxon>
        <taxon>Pseudomonadati</taxon>
        <taxon>Pseudomonadota</taxon>
        <taxon>Alphaproteobacteria</taxon>
        <taxon>Rhodobacterales</taxon>
        <taxon>Paracoccaceae</taxon>
        <taxon>Pararhodobacter</taxon>
    </lineage>
</organism>
<name>A0ABT3H5H4_9RHOB</name>
<dbReference type="InterPro" id="IPR036188">
    <property type="entry name" value="FAD/NAD-bd_sf"/>
</dbReference>
<dbReference type="PRINTS" id="PR00420">
    <property type="entry name" value="RNGMNOXGNASE"/>
</dbReference>